<evidence type="ECO:0000256" key="1">
    <source>
        <dbReference type="ARBA" id="ARBA00009737"/>
    </source>
</evidence>
<dbReference type="EMBL" id="GHES01037405">
    <property type="protein sequence ID" value="MPA67964.1"/>
    <property type="molecule type" value="Transcribed_RNA"/>
</dbReference>
<evidence type="ECO:0000313" key="2">
    <source>
        <dbReference type="EMBL" id="MPA67964.1"/>
    </source>
</evidence>
<protein>
    <recommendedName>
        <fullName evidence="3">REF/SRPP-like protein</fullName>
    </recommendedName>
</protein>
<reference evidence="2" key="1">
    <citation type="submission" date="2019-08" db="EMBL/GenBank/DDBJ databases">
        <title>Reference gene set and small RNA set construction with multiple tissues from Davidia involucrata Baill.</title>
        <authorList>
            <person name="Yang H."/>
            <person name="Zhou C."/>
            <person name="Li G."/>
            <person name="Wang J."/>
            <person name="Gao P."/>
            <person name="Wang M."/>
            <person name="Wang R."/>
            <person name="Zhao Y."/>
        </authorList>
    </citation>
    <scope>NUCLEOTIDE SEQUENCE</scope>
    <source>
        <tissue evidence="2">Mixed with DoveR01_LX</tissue>
    </source>
</reference>
<gene>
    <name evidence="2" type="ORF">Din_037405</name>
</gene>
<sequence length="207" mass="22603">MASNKIEIENKERELKHLGLARMVAINALVCVSNLYEYAKQNSGSLKSTVGTVESAVTTVVGPVYEKLKGVPDDLLVFIDKKVDEATVKFDKYAPPSAKQVVGQAHIVVRKGSQVAQTILREVQVGGPCAAMGTLCKQLVARVWYGVNQVPLLHTVAEMAVHWSEKYNKSIADMTAKGYTVFNHFPLFPIDEMAKAAKKGEATARVD</sequence>
<dbReference type="Pfam" id="PF05755">
    <property type="entry name" value="REF"/>
    <property type="match status" value="1"/>
</dbReference>
<comment type="similarity">
    <text evidence="1">Belongs to the REF/SRPP family.</text>
</comment>
<name>A0A5B7BHM3_DAVIN</name>
<evidence type="ECO:0008006" key="3">
    <source>
        <dbReference type="Google" id="ProtNLM"/>
    </source>
</evidence>
<dbReference type="AlphaFoldDB" id="A0A5B7BHM3"/>
<proteinExistence type="inferred from homology"/>
<dbReference type="PANTHER" id="PTHR33732:SF2">
    <property type="entry name" value="REF_SRPP-LIKE PROTEIN"/>
    <property type="match status" value="1"/>
</dbReference>
<dbReference type="InterPro" id="IPR008802">
    <property type="entry name" value="REF"/>
</dbReference>
<accession>A0A5B7BHM3</accession>
<dbReference type="PANTHER" id="PTHR33732">
    <property type="entry name" value="REF/SRPP-LIKE PROTEIN OS05G0151300/LOC_OS05G05940"/>
    <property type="match status" value="1"/>
</dbReference>
<organism evidence="2">
    <name type="scientific">Davidia involucrata</name>
    <name type="common">Dove tree</name>
    <dbReference type="NCBI Taxonomy" id="16924"/>
    <lineage>
        <taxon>Eukaryota</taxon>
        <taxon>Viridiplantae</taxon>
        <taxon>Streptophyta</taxon>
        <taxon>Embryophyta</taxon>
        <taxon>Tracheophyta</taxon>
        <taxon>Spermatophyta</taxon>
        <taxon>Magnoliopsida</taxon>
        <taxon>eudicotyledons</taxon>
        <taxon>Gunneridae</taxon>
        <taxon>Pentapetalae</taxon>
        <taxon>asterids</taxon>
        <taxon>Cornales</taxon>
        <taxon>Nyssaceae</taxon>
        <taxon>Davidia</taxon>
    </lineage>
</organism>